<protein>
    <submittedName>
        <fullName evidence="2">Uncharacterized protein</fullName>
    </submittedName>
</protein>
<dbReference type="EMBL" id="MT141453">
    <property type="protein sequence ID" value="QJA61796.1"/>
    <property type="molecule type" value="Genomic_DNA"/>
</dbReference>
<evidence type="ECO:0000313" key="2">
    <source>
        <dbReference type="EMBL" id="QJA61796.1"/>
    </source>
</evidence>
<name>A0A6M3IW31_9ZZZZ</name>
<keyword evidence="1" id="KW-0812">Transmembrane</keyword>
<keyword evidence="1" id="KW-0472">Membrane</keyword>
<keyword evidence="1" id="KW-1133">Transmembrane helix</keyword>
<organism evidence="2">
    <name type="scientific">viral metagenome</name>
    <dbReference type="NCBI Taxonomy" id="1070528"/>
    <lineage>
        <taxon>unclassified sequences</taxon>
        <taxon>metagenomes</taxon>
        <taxon>organismal metagenomes</taxon>
    </lineage>
</organism>
<dbReference type="AlphaFoldDB" id="A0A6M3IW31"/>
<reference evidence="2" key="1">
    <citation type="submission" date="2020-03" db="EMBL/GenBank/DDBJ databases">
        <title>The deep terrestrial virosphere.</title>
        <authorList>
            <person name="Holmfeldt K."/>
            <person name="Nilsson E."/>
            <person name="Simone D."/>
            <person name="Lopez-Fernandez M."/>
            <person name="Wu X."/>
            <person name="de Brujin I."/>
            <person name="Lundin D."/>
            <person name="Andersson A."/>
            <person name="Bertilsson S."/>
            <person name="Dopson M."/>
        </authorList>
    </citation>
    <scope>NUCLEOTIDE SEQUENCE</scope>
    <source>
        <strain evidence="2">MM415B00892</strain>
    </source>
</reference>
<feature type="transmembrane region" description="Helical" evidence="1">
    <location>
        <begin position="46"/>
        <end position="65"/>
    </location>
</feature>
<evidence type="ECO:0000256" key="1">
    <source>
        <dbReference type="SAM" id="Phobius"/>
    </source>
</evidence>
<sequence length="87" mass="9707">MNGKVALQTVPKKEEMIQGPRKKVHIHHKKKEKGEVLTRFDLVADAAFQFFLVPFAIFVGFLAFFTGGFRAACIKSLEIIEEGKGNG</sequence>
<accession>A0A6M3IW31</accession>
<gene>
    <name evidence="2" type="ORF">MM415B00892_0022</name>
</gene>
<proteinExistence type="predicted"/>